<dbReference type="CDD" id="cd00165">
    <property type="entry name" value="S4"/>
    <property type="match status" value="1"/>
</dbReference>
<dbReference type="Gene3D" id="1.10.240.10">
    <property type="entry name" value="Tyrosyl-Transfer RNA Synthetase"/>
    <property type="match status" value="1"/>
</dbReference>
<keyword evidence="6" id="KW-0067">ATP-binding</keyword>
<dbReference type="EMBL" id="UINC01082201">
    <property type="protein sequence ID" value="SVC26749.1"/>
    <property type="molecule type" value="Genomic_DNA"/>
</dbReference>
<dbReference type="PANTHER" id="PTHR11766:SF0">
    <property type="entry name" value="TYROSINE--TRNA LIGASE, MITOCHONDRIAL"/>
    <property type="match status" value="1"/>
</dbReference>
<dbReference type="InterPro" id="IPR036986">
    <property type="entry name" value="S4_RNA-bd_sf"/>
</dbReference>
<proteinExistence type="inferred from homology"/>
<dbReference type="NCBIfam" id="TIGR00234">
    <property type="entry name" value="tyrS"/>
    <property type="match status" value="1"/>
</dbReference>
<dbReference type="Gene3D" id="3.10.290.10">
    <property type="entry name" value="RNA-binding S4 domain"/>
    <property type="match status" value="1"/>
</dbReference>
<evidence type="ECO:0000256" key="3">
    <source>
        <dbReference type="ARBA" id="ARBA00022490"/>
    </source>
</evidence>
<evidence type="ECO:0000256" key="10">
    <source>
        <dbReference type="ARBA" id="ARBA00033323"/>
    </source>
</evidence>
<dbReference type="HAMAP" id="MF_02006">
    <property type="entry name" value="Tyr_tRNA_synth_type1"/>
    <property type="match status" value="1"/>
</dbReference>
<dbReference type="GO" id="GO:0042802">
    <property type="term" value="F:identical protein binding"/>
    <property type="evidence" value="ECO:0007669"/>
    <property type="project" value="UniProtKB-ARBA"/>
</dbReference>
<evidence type="ECO:0000256" key="9">
    <source>
        <dbReference type="ARBA" id="ARBA00023146"/>
    </source>
</evidence>
<dbReference type="InterPro" id="IPR024088">
    <property type="entry name" value="Tyr-tRNA-ligase_bac-type"/>
</dbReference>
<dbReference type="InterPro" id="IPR014729">
    <property type="entry name" value="Rossmann-like_a/b/a_fold"/>
</dbReference>
<dbReference type="SUPFAM" id="SSF55174">
    <property type="entry name" value="Alpha-L RNA-binding motif"/>
    <property type="match status" value="1"/>
</dbReference>
<evidence type="ECO:0000256" key="1">
    <source>
        <dbReference type="ARBA" id="ARBA00004496"/>
    </source>
</evidence>
<evidence type="ECO:0000256" key="8">
    <source>
        <dbReference type="ARBA" id="ARBA00022917"/>
    </source>
</evidence>
<dbReference type="FunFam" id="3.40.50.620:FF:000008">
    <property type="entry name" value="Tyrosine--tRNA ligase"/>
    <property type="match status" value="1"/>
</dbReference>
<dbReference type="SUPFAM" id="SSF52374">
    <property type="entry name" value="Nucleotidylyl transferase"/>
    <property type="match status" value="1"/>
</dbReference>
<evidence type="ECO:0000256" key="2">
    <source>
        <dbReference type="ARBA" id="ARBA00013160"/>
    </source>
</evidence>
<name>A0A382KR45_9ZZZZ</name>
<dbReference type="GO" id="GO:0003723">
    <property type="term" value="F:RNA binding"/>
    <property type="evidence" value="ECO:0007669"/>
    <property type="project" value="UniProtKB-KW"/>
</dbReference>
<reference evidence="12" key="1">
    <citation type="submission" date="2018-05" db="EMBL/GenBank/DDBJ databases">
        <authorList>
            <person name="Lanie J.A."/>
            <person name="Ng W.-L."/>
            <person name="Kazmierczak K.M."/>
            <person name="Andrzejewski T.M."/>
            <person name="Davidsen T.M."/>
            <person name="Wayne K.J."/>
            <person name="Tettelin H."/>
            <person name="Glass J.I."/>
            <person name="Rusch D."/>
            <person name="Podicherti R."/>
            <person name="Tsui H.-C.T."/>
            <person name="Winkler M.E."/>
        </authorList>
    </citation>
    <scope>NUCLEOTIDE SEQUENCE</scope>
</reference>
<keyword evidence="8" id="KW-0648">Protein biosynthesis</keyword>
<gene>
    <name evidence="12" type="ORF">METZ01_LOCUS279603</name>
</gene>
<dbReference type="GO" id="GO:0005829">
    <property type="term" value="C:cytosol"/>
    <property type="evidence" value="ECO:0007669"/>
    <property type="project" value="TreeGrafter"/>
</dbReference>
<feature type="non-terminal residue" evidence="12">
    <location>
        <position position="414"/>
    </location>
</feature>
<dbReference type="PANTHER" id="PTHR11766">
    <property type="entry name" value="TYROSYL-TRNA SYNTHETASE"/>
    <property type="match status" value="1"/>
</dbReference>
<feature type="non-terminal residue" evidence="12">
    <location>
        <position position="1"/>
    </location>
</feature>
<keyword evidence="3" id="KW-0963">Cytoplasm</keyword>
<accession>A0A382KR45</accession>
<evidence type="ECO:0000256" key="5">
    <source>
        <dbReference type="ARBA" id="ARBA00022741"/>
    </source>
</evidence>
<organism evidence="12">
    <name type="scientific">marine metagenome</name>
    <dbReference type="NCBI Taxonomy" id="408172"/>
    <lineage>
        <taxon>unclassified sequences</taxon>
        <taxon>metagenomes</taxon>
        <taxon>ecological metagenomes</taxon>
    </lineage>
</organism>
<dbReference type="InterPro" id="IPR002305">
    <property type="entry name" value="aa-tRNA-synth_Ic"/>
</dbReference>
<dbReference type="PRINTS" id="PR01040">
    <property type="entry name" value="TRNASYNTHTYR"/>
</dbReference>
<comment type="subcellular location">
    <subcellularLocation>
        <location evidence="1">Cytoplasm</location>
    </subcellularLocation>
</comment>
<keyword evidence="5" id="KW-0547">Nucleotide-binding</keyword>
<dbReference type="CDD" id="cd00805">
    <property type="entry name" value="TyrRS_core"/>
    <property type="match status" value="1"/>
</dbReference>
<dbReference type="InterPro" id="IPR024107">
    <property type="entry name" value="Tyr-tRNA-ligase_bac_1"/>
</dbReference>
<dbReference type="GO" id="GO:0005524">
    <property type="term" value="F:ATP binding"/>
    <property type="evidence" value="ECO:0007669"/>
    <property type="project" value="UniProtKB-KW"/>
</dbReference>
<dbReference type="GO" id="GO:0004831">
    <property type="term" value="F:tyrosine-tRNA ligase activity"/>
    <property type="evidence" value="ECO:0007669"/>
    <property type="project" value="UniProtKB-EC"/>
</dbReference>
<evidence type="ECO:0000256" key="6">
    <source>
        <dbReference type="ARBA" id="ARBA00022840"/>
    </source>
</evidence>
<dbReference type="FunFam" id="1.10.240.10:FF:000001">
    <property type="entry name" value="Tyrosine--tRNA ligase"/>
    <property type="match status" value="1"/>
</dbReference>
<evidence type="ECO:0000313" key="12">
    <source>
        <dbReference type="EMBL" id="SVC26749.1"/>
    </source>
</evidence>
<keyword evidence="4" id="KW-0436">Ligase</keyword>
<dbReference type="AlphaFoldDB" id="A0A382KR45"/>
<dbReference type="GO" id="GO:0006437">
    <property type="term" value="P:tyrosyl-tRNA aminoacylation"/>
    <property type="evidence" value="ECO:0007669"/>
    <property type="project" value="InterPro"/>
</dbReference>
<dbReference type="PROSITE" id="PS50889">
    <property type="entry name" value="S4"/>
    <property type="match status" value="1"/>
</dbReference>
<comment type="catalytic activity">
    <reaction evidence="11">
        <text>tRNA(Tyr) + L-tyrosine + ATP = L-tyrosyl-tRNA(Tyr) + AMP + diphosphate + H(+)</text>
        <dbReference type="Rhea" id="RHEA:10220"/>
        <dbReference type="Rhea" id="RHEA-COMP:9706"/>
        <dbReference type="Rhea" id="RHEA-COMP:9707"/>
        <dbReference type="ChEBI" id="CHEBI:15378"/>
        <dbReference type="ChEBI" id="CHEBI:30616"/>
        <dbReference type="ChEBI" id="CHEBI:33019"/>
        <dbReference type="ChEBI" id="CHEBI:58315"/>
        <dbReference type="ChEBI" id="CHEBI:78442"/>
        <dbReference type="ChEBI" id="CHEBI:78536"/>
        <dbReference type="ChEBI" id="CHEBI:456215"/>
        <dbReference type="EC" id="6.1.1.1"/>
    </reaction>
</comment>
<dbReference type="InterPro" id="IPR002307">
    <property type="entry name" value="Tyr-tRNA-ligase"/>
</dbReference>
<evidence type="ECO:0000256" key="11">
    <source>
        <dbReference type="ARBA" id="ARBA00048248"/>
    </source>
</evidence>
<dbReference type="EC" id="6.1.1.1" evidence="2"/>
<evidence type="ECO:0000256" key="4">
    <source>
        <dbReference type="ARBA" id="ARBA00022598"/>
    </source>
</evidence>
<sequence length="414" mass="47777">KISILWKYRPMNKFLKEFRDRGYFYQCTNKNELSDLLDKKSINAYIGFDSTAASLHVGSLMQIMCLRLLQNHGHKPIVLLGGGTTRIGDPSGKEETRKILSEKQIEQNIKNIKNVFKILLKTNNPKLKPIFVNNYKWLGKLNYIKFLREIGRHFTINKMLNFDSVKLRLEREQSLSYMEFNYMILQAYDFLELNKSKNCLMQIGGSDQWGNIINGVELIKRQSGNQAYGLTTPLITLASGAKMGKTEKGAIWLDKKMLSPYDYWQFWRNTDDRDVIKFLNMFTDISVSEIEKIKNKNINELKILLANNATAMLHGNKEATNAEKLARSTFKENSTGENLPNIKIDTNILNNNIVEIISYVAKDISKSEIRRLIKSSGVKINNQVVNNEKLIVDNQFFIKQGFVKLSLGKKRHFK</sequence>
<dbReference type="Gene3D" id="3.40.50.620">
    <property type="entry name" value="HUPs"/>
    <property type="match status" value="1"/>
</dbReference>
<keyword evidence="9" id="KW-0030">Aminoacyl-tRNA synthetase</keyword>
<dbReference type="Pfam" id="PF00579">
    <property type="entry name" value="tRNA-synt_1b"/>
    <property type="match status" value="1"/>
</dbReference>
<evidence type="ECO:0000256" key="7">
    <source>
        <dbReference type="ARBA" id="ARBA00022884"/>
    </source>
</evidence>
<keyword evidence="7" id="KW-0694">RNA-binding</keyword>
<protein>
    <recommendedName>
        <fullName evidence="2">tyrosine--tRNA ligase</fullName>
        <ecNumber evidence="2">6.1.1.1</ecNumber>
    </recommendedName>
    <alternativeName>
        <fullName evidence="10">Tyrosyl-tRNA synthetase</fullName>
    </alternativeName>
</protein>